<evidence type="ECO:0000313" key="1">
    <source>
        <dbReference type="EMBL" id="CAL1395941.1"/>
    </source>
</evidence>
<gene>
    <name evidence="1" type="ORF">LTRI10_LOCUS36336</name>
</gene>
<organism evidence="1 2">
    <name type="scientific">Linum trigynum</name>
    <dbReference type="NCBI Taxonomy" id="586398"/>
    <lineage>
        <taxon>Eukaryota</taxon>
        <taxon>Viridiplantae</taxon>
        <taxon>Streptophyta</taxon>
        <taxon>Embryophyta</taxon>
        <taxon>Tracheophyta</taxon>
        <taxon>Spermatophyta</taxon>
        <taxon>Magnoliopsida</taxon>
        <taxon>eudicotyledons</taxon>
        <taxon>Gunneridae</taxon>
        <taxon>Pentapetalae</taxon>
        <taxon>rosids</taxon>
        <taxon>fabids</taxon>
        <taxon>Malpighiales</taxon>
        <taxon>Linaceae</taxon>
        <taxon>Linum</taxon>
    </lineage>
</organism>
<keyword evidence="2" id="KW-1185">Reference proteome</keyword>
<sequence length="127" mass="14584">MDCACNFPTDARRRYQDPDRKGLTIMIYRNFIWYLPDRPDSDFNEGRAPGIPVDIDELTEKITDGLEELSTLKMERDSICQNPSHILERYDVATIFRVPEGESNSKIAEPNVAELLNVSSFGWTRAN</sequence>
<dbReference type="Proteomes" id="UP001497516">
    <property type="component" value="Chromosome 6"/>
</dbReference>
<reference evidence="1 2" key="1">
    <citation type="submission" date="2024-04" db="EMBL/GenBank/DDBJ databases">
        <authorList>
            <person name="Fracassetti M."/>
        </authorList>
    </citation>
    <scope>NUCLEOTIDE SEQUENCE [LARGE SCALE GENOMIC DNA]</scope>
</reference>
<accession>A0AAV2FCD0</accession>
<evidence type="ECO:0000313" key="2">
    <source>
        <dbReference type="Proteomes" id="UP001497516"/>
    </source>
</evidence>
<name>A0AAV2FCD0_9ROSI</name>
<proteinExistence type="predicted"/>
<dbReference type="EMBL" id="OZ034819">
    <property type="protein sequence ID" value="CAL1395941.1"/>
    <property type="molecule type" value="Genomic_DNA"/>
</dbReference>
<protein>
    <submittedName>
        <fullName evidence="1">Uncharacterized protein</fullName>
    </submittedName>
</protein>
<dbReference type="AlphaFoldDB" id="A0AAV2FCD0"/>